<dbReference type="InterPro" id="IPR012386">
    <property type="entry name" value="Cyclic-nucl_3Pdiesterase"/>
</dbReference>
<evidence type="ECO:0000313" key="2">
    <source>
        <dbReference type="Proteomes" id="UP001215151"/>
    </source>
</evidence>
<reference evidence="1" key="1">
    <citation type="submission" date="2022-11" db="EMBL/GenBank/DDBJ databases">
        <title>Genome Sequence of Cubamyces cubensis.</title>
        <authorList>
            <person name="Buettner E."/>
        </authorList>
    </citation>
    <scope>NUCLEOTIDE SEQUENCE</scope>
    <source>
        <strain evidence="1">MPL-01</strain>
    </source>
</reference>
<protein>
    <recommendedName>
        <fullName evidence="3">2',3'-cyclic-nucleotide 3'-phosphodiesterase</fullName>
    </recommendedName>
</protein>
<keyword evidence="2" id="KW-1185">Reference proteome</keyword>
<dbReference type="PROSITE" id="PS51257">
    <property type="entry name" value="PROKAR_LIPOPROTEIN"/>
    <property type="match status" value="1"/>
</dbReference>
<sequence length="169" mass="18656">MRLKPTTPLNSPSSFPAFHPHVTLASCPDAAALRAAIPPNQGPVPVHFKSLDGSEGRYFMAVYITCLGEKGAIPPVAHMSLYYIDEADREERARAVERLRSELRLLESRGPDGENIVRLACVDELEESEGGEKEPVILDGFDGEEIWVVKCEGPVSEWEVMEKIPLVQS</sequence>
<accession>A0AAD7XBK2</accession>
<comment type="caution">
    <text evidence="1">The sequence shown here is derived from an EMBL/GenBank/DDBJ whole genome shotgun (WGS) entry which is preliminary data.</text>
</comment>
<evidence type="ECO:0000313" key="1">
    <source>
        <dbReference type="EMBL" id="KAJ8483072.1"/>
    </source>
</evidence>
<dbReference type="AlphaFoldDB" id="A0AAD7XBK2"/>
<dbReference type="InterPro" id="IPR009097">
    <property type="entry name" value="Cyclic_Pdiesterase"/>
</dbReference>
<proteinExistence type="predicted"/>
<dbReference type="Proteomes" id="UP001215151">
    <property type="component" value="Unassembled WGS sequence"/>
</dbReference>
<dbReference type="SUPFAM" id="SSF55144">
    <property type="entry name" value="LigT-like"/>
    <property type="match status" value="1"/>
</dbReference>
<organism evidence="1 2">
    <name type="scientific">Trametes cubensis</name>
    <dbReference type="NCBI Taxonomy" id="1111947"/>
    <lineage>
        <taxon>Eukaryota</taxon>
        <taxon>Fungi</taxon>
        <taxon>Dikarya</taxon>
        <taxon>Basidiomycota</taxon>
        <taxon>Agaricomycotina</taxon>
        <taxon>Agaricomycetes</taxon>
        <taxon>Polyporales</taxon>
        <taxon>Polyporaceae</taxon>
        <taxon>Trametes</taxon>
    </lineage>
</organism>
<dbReference type="Pfam" id="PF07823">
    <property type="entry name" value="CPDase"/>
    <property type="match status" value="1"/>
</dbReference>
<dbReference type="GO" id="GO:0004112">
    <property type="term" value="F:cyclic-nucleotide phosphodiesterase activity"/>
    <property type="evidence" value="ECO:0007669"/>
    <property type="project" value="InterPro"/>
</dbReference>
<evidence type="ECO:0008006" key="3">
    <source>
        <dbReference type="Google" id="ProtNLM"/>
    </source>
</evidence>
<dbReference type="EMBL" id="JAPEVG010000101">
    <property type="protein sequence ID" value="KAJ8483072.1"/>
    <property type="molecule type" value="Genomic_DNA"/>
</dbReference>
<name>A0AAD7XBK2_9APHY</name>
<dbReference type="Gene3D" id="3.90.1140.10">
    <property type="entry name" value="Cyclic phosphodiesterase"/>
    <property type="match status" value="1"/>
</dbReference>
<gene>
    <name evidence="1" type="ORF">ONZ51_g4941</name>
</gene>